<keyword evidence="5" id="KW-1185">Reference proteome</keyword>
<gene>
    <name evidence="4" type="ORF">NH397_05215</name>
</gene>
<dbReference type="Gene3D" id="1.10.10.10">
    <property type="entry name" value="Winged helix-like DNA-binding domain superfamily/Winged helix DNA-binding domain"/>
    <property type="match status" value="1"/>
</dbReference>
<dbReference type="PROSITE" id="PS51000">
    <property type="entry name" value="HTH_DEOR_2"/>
    <property type="match status" value="1"/>
</dbReference>
<accession>A0ABY5B3N8</accession>
<proteinExistence type="predicted"/>
<dbReference type="Pfam" id="PF08220">
    <property type="entry name" value="HTH_DeoR"/>
    <property type="match status" value="1"/>
</dbReference>
<dbReference type="EMBL" id="CP099799">
    <property type="protein sequence ID" value="USS01831.1"/>
    <property type="molecule type" value="Genomic_DNA"/>
</dbReference>
<evidence type="ECO:0000313" key="5">
    <source>
        <dbReference type="Proteomes" id="UP001055437"/>
    </source>
</evidence>
<name>A0ABY5B3N8_CLOSE</name>
<evidence type="ECO:0000256" key="2">
    <source>
        <dbReference type="ARBA" id="ARBA00023163"/>
    </source>
</evidence>
<dbReference type="GeneID" id="303562257"/>
<dbReference type="InterPro" id="IPR036388">
    <property type="entry name" value="WH-like_DNA-bd_sf"/>
</dbReference>
<evidence type="ECO:0000256" key="1">
    <source>
        <dbReference type="ARBA" id="ARBA00023015"/>
    </source>
</evidence>
<evidence type="ECO:0000259" key="3">
    <source>
        <dbReference type="PROSITE" id="PS51000"/>
    </source>
</evidence>
<dbReference type="InterPro" id="IPR001034">
    <property type="entry name" value="DeoR_HTH"/>
</dbReference>
<dbReference type="RefSeq" id="WP_243106750.1">
    <property type="nucleotide sequence ID" value="NZ_CP023671.1"/>
</dbReference>
<keyword evidence="1" id="KW-0805">Transcription regulation</keyword>
<dbReference type="Proteomes" id="UP001055437">
    <property type="component" value="Chromosome"/>
</dbReference>
<evidence type="ECO:0000313" key="4">
    <source>
        <dbReference type="EMBL" id="USS01831.1"/>
    </source>
</evidence>
<sequence length="48" mass="5789">MRYLSMFAEERLEEILKLINKEGRIFVKDLSQKFNVSEGMIRKDLQKL</sequence>
<protein>
    <submittedName>
        <fullName evidence="4">DeoR family transcriptional regulator</fullName>
    </submittedName>
</protein>
<keyword evidence="2" id="KW-0804">Transcription</keyword>
<organism evidence="4 5">
    <name type="scientific">Clostridium septicum</name>
    <dbReference type="NCBI Taxonomy" id="1504"/>
    <lineage>
        <taxon>Bacteria</taxon>
        <taxon>Bacillati</taxon>
        <taxon>Bacillota</taxon>
        <taxon>Clostridia</taxon>
        <taxon>Eubacteriales</taxon>
        <taxon>Clostridiaceae</taxon>
        <taxon>Clostridium</taxon>
    </lineage>
</organism>
<feature type="domain" description="HTH deoR-type" evidence="3">
    <location>
        <begin position="8"/>
        <end position="48"/>
    </location>
</feature>
<dbReference type="InterPro" id="IPR036390">
    <property type="entry name" value="WH_DNA-bd_sf"/>
</dbReference>
<reference evidence="4" key="1">
    <citation type="submission" date="2022-06" db="EMBL/GenBank/DDBJ databases">
        <authorList>
            <person name="Holder M.E."/>
            <person name="Ajami N.J."/>
            <person name="Petrosino J.F."/>
        </authorList>
    </citation>
    <scope>NUCLEOTIDE SEQUENCE</scope>
    <source>
        <strain evidence="4">RMA 8861</strain>
    </source>
</reference>
<dbReference type="SUPFAM" id="SSF46785">
    <property type="entry name" value="Winged helix' DNA-binding domain"/>
    <property type="match status" value="1"/>
</dbReference>